<keyword evidence="1" id="KW-0805">Transcription regulation</keyword>
<dbReference type="SUPFAM" id="SSF53822">
    <property type="entry name" value="Periplasmic binding protein-like I"/>
    <property type="match status" value="1"/>
</dbReference>
<dbReference type="SMART" id="SM00345">
    <property type="entry name" value="HTH_GNTR"/>
    <property type="match status" value="1"/>
</dbReference>
<evidence type="ECO:0000256" key="1">
    <source>
        <dbReference type="ARBA" id="ARBA00023015"/>
    </source>
</evidence>
<comment type="caution">
    <text evidence="5">The sequence shown here is derived from an EMBL/GenBank/DDBJ whole genome shotgun (WGS) entry which is preliminary data.</text>
</comment>
<dbReference type="EMBL" id="SIRE01000020">
    <property type="protein sequence ID" value="TBL73955.1"/>
    <property type="molecule type" value="Genomic_DNA"/>
</dbReference>
<evidence type="ECO:0000259" key="4">
    <source>
        <dbReference type="PROSITE" id="PS50949"/>
    </source>
</evidence>
<evidence type="ECO:0000256" key="3">
    <source>
        <dbReference type="ARBA" id="ARBA00023163"/>
    </source>
</evidence>
<dbReference type="PANTHER" id="PTHR30146:SF109">
    <property type="entry name" value="HTH-TYPE TRANSCRIPTIONAL REGULATOR GALS"/>
    <property type="match status" value="1"/>
</dbReference>
<dbReference type="InterPro" id="IPR036388">
    <property type="entry name" value="WH-like_DNA-bd_sf"/>
</dbReference>
<sequence>MYEDIKHRILEDIRHLPAHTRIPSRVDMMKRYGVTRTTIEKAISELAGSGYLYSVNGSGTYVAEEKPSEAGSPAGFSVRTWGVVLPSIMDDLYPEIVRAIEDAASSNDIHLVLCNTDHDVDKQHAYLEKLARSNVQGIVIVPAITKRSTANSFELLSSRGIPFVFCNRAVEGVEAPRVQANNFYGSYMATKYLIGLGKRRIGFIAAPIYTISEQRYQGFLGAMQEAALPVAPENVMLVDSFEQEQAGEACALNMLAGKERPDAIVCFNDSTAKGVYRAIEQQGLKVGKDVAVIGNGDTSLCDMLPVKLTSIRYPTYQTGAQAAGMLLRMMSGNKEGPAPSVILQPELIVRQSCGE</sequence>
<dbReference type="Gene3D" id="1.10.10.10">
    <property type="entry name" value="Winged helix-like DNA-binding domain superfamily/Winged helix DNA-binding domain"/>
    <property type="match status" value="1"/>
</dbReference>
<evidence type="ECO:0000313" key="6">
    <source>
        <dbReference type="Proteomes" id="UP000293142"/>
    </source>
</evidence>
<dbReference type="InterPro" id="IPR046335">
    <property type="entry name" value="LacI/GalR-like_sensor"/>
</dbReference>
<feature type="domain" description="HTH gntR-type" evidence="4">
    <location>
        <begin position="1"/>
        <end position="65"/>
    </location>
</feature>
<dbReference type="Proteomes" id="UP000293142">
    <property type="component" value="Unassembled WGS sequence"/>
</dbReference>
<dbReference type="AlphaFoldDB" id="A0A4Q9DLX9"/>
<dbReference type="CDD" id="cd06267">
    <property type="entry name" value="PBP1_LacI_sugar_binding-like"/>
    <property type="match status" value="1"/>
</dbReference>
<protein>
    <submittedName>
        <fullName evidence="5">GntR family transcriptional regulator</fullName>
    </submittedName>
</protein>
<keyword evidence="2" id="KW-0238">DNA-binding</keyword>
<dbReference type="Pfam" id="PF00392">
    <property type="entry name" value="GntR"/>
    <property type="match status" value="1"/>
</dbReference>
<evidence type="ECO:0000256" key="2">
    <source>
        <dbReference type="ARBA" id="ARBA00023125"/>
    </source>
</evidence>
<dbReference type="InterPro" id="IPR036390">
    <property type="entry name" value="WH_DNA-bd_sf"/>
</dbReference>
<dbReference type="SUPFAM" id="SSF46785">
    <property type="entry name" value="Winged helix' DNA-binding domain"/>
    <property type="match status" value="1"/>
</dbReference>
<dbReference type="GO" id="GO:0003700">
    <property type="term" value="F:DNA-binding transcription factor activity"/>
    <property type="evidence" value="ECO:0007669"/>
    <property type="project" value="InterPro"/>
</dbReference>
<keyword evidence="3" id="KW-0804">Transcription</keyword>
<gene>
    <name evidence="5" type="ORF">EYB31_26020</name>
</gene>
<dbReference type="OrthoDB" id="9815017at2"/>
<name>A0A4Q9DLX9_9BACL</name>
<proteinExistence type="predicted"/>
<organism evidence="5 6">
    <name type="scientific">Paenibacillus thalictri</name>
    <dbReference type="NCBI Taxonomy" id="2527873"/>
    <lineage>
        <taxon>Bacteria</taxon>
        <taxon>Bacillati</taxon>
        <taxon>Bacillota</taxon>
        <taxon>Bacilli</taxon>
        <taxon>Bacillales</taxon>
        <taxon>Paenibacillaceae</taxon>
        <taxon>Paenibacillus</taxon>
    </lineage>
</organism>
<dbReference type="PRINTS" id="PR00035">
    <property type="entry name" value="HTHGNTR"/>
</dbReference>
<evidence type="ECO:0000313" key="5">
    <source>
        <dbReference type="EMBL" id="TBL73955.1"/>
    </source>
</evidence>
<reference evidence="5 6" key="1">
    <citation type="submission" date="2019-02" db="EMBL/GenBank/DDBJ databases">
        <title>Paenibacillus sp. nov., isolated from surface-sterilized tissue of Thalictrum simplex L.</title>
        <authorList>
            <person name="Tuo L."/>
        </authorList>
    </citation>
    <scope>NUCLEOTIDE SEQUENCE [LARGE SCALE GENOMIC DNA]</scope>
    <source>
        <strain evidence="5 6">N2SHLJ1</strain>
    </source>
</reference>
<dbReference type="PROSITE" id="PS50949">
    <property type="entry name" value="HTH_GNTR"/>
    <property type="match status" value="1"/>
</dbReference>
<dbReference type="InterPro" id="IPR028082">
    <property type="entry name" value="Peripla_BP_I"/>
</dbReference>
<dbReference type="Gene3D" id="3.40.50.2300">
    <property type="match status" value="2"/>
</dbReference>
<dbReference type="PANTHER" id="PTHR30146">
    <property type="entry name" value="LACI-RELATED TRANSCRIPTIONAL REPRESSOR"/>
    <property type="match status" value="1"/>
</dbReference>
<dbReference type="CDD" id="cd07377">
    <property type="entry name" value="WHTH_GntR"/>
    <property type="match status" value="1"/>
</dbReference>
<keyword evidence="6" id="KW-1185">Reference proteome</keyword>
<accession>A0A4Q9DLX9</accession>
<dbReference type="Pfam" id="PF13377">
    <property type="entry name" value="Peripla_BP_3"/>
    <property type="match status" value="1"/>
</dbReference>
<dbReference type="GO" id="GO:0000976">
    <property type="term" value="F:transcription cis-regulatory region binding"/>
    <property type="evidence" value="ECO:0007669"/>
    <property type="project" value="TreeGrafter"/>
</dbReference>
<dbReference type="RefSeq" id="WP_131016362.1">
    <property type="nucleotide sequence ID" value="NZ_SIRE01000020.1"/>
</dbReference>
<dbReference type="InterPro" id="IPR000524">
    <property type="entry name" value="Tscrpt_reg_HTH_GntR"/>
</dbReference>